<accession>A0A1T4Q9K0</accession>
<reference evidence="3" key="1">
    <citation type="submission" date="2017-02" db="EMBL/GenBank/DDBJ databases">
        <authorList>
            <person name="Varghese N."/>
            <person name="Submissions S."/>
        </authorList>
    </citation>
    <scope>NUCLEOTIDE SEQUENCE [LARGE SCALE GENOMIC DNA]</scope>
    <source>
        <strain evidence="3">ATCC BAA-73</strain>
    </source>
</reference>
<dbReference type="Proteomes" id="UP000190625">
    <property type="component" value="Unassembled WGS sequence"/>
</dbReference>
<evidence type="ECO:0000313" key="2">
    <source>
        <dbReference type="EMBL" id="SKA00409.1"/>
    </source>
</evidence>
<gene>
    <name evidence="2" type="ORF">SAMN02745118_02487</name>
</gene>
<dbReference type="InterPro" id="IPR051781">
    <property type="entry name" value="Metallo-dep_Hydrolase"/>
</dbReference>
<protein>
    <submittedName>
        <fullName evidence="2">Imidazolonepropionase</fullName>
    </submittedName>
</protein>
<name>A0A1T4Q9K0_9FIRM</name>
<dbReference type="Gene3D" id="3.20.20.140">
    <property type="entry name" value="Metal-dependent hydrolases"/>
    <property type="match status" value="1"/>
</dbReference>
<dbReference type="InterPro" id="IPR032466">
    <property type="entry name" value="Metal_Hydrolase"/>
</dbReference>
<dbReference type="SUPFAM" id="SSF51556">
    <property type="entry name" value="Metallo-dependent hydrolases"/>
    <property type="match status" value="1"/>
</dbReference>
<feature type="domain" description="Amidohydrolase-related" evidence="1">
    <location>
        <begin position="51"/>
        <end position="379"/>
    </location>
</feature>
<evidence type="ECO:0000259" key="1">
    <source>
        <dbReference type="Pfam" id="PF01979"/>
    </source>
</evidence>
<dbReference type="PANTHER" id="PTHR43135">
    <property type="entry name" value="ALPHA-D-RIBOSE 1-METHYLPHOSPHONATE 5-TRIPHOSPHATE DIPHOSPHATASE"/>
    <property type="match status" value="1"/>
</dbReference>
<keyword evidence="3" id="KW-1185">Reference proteome</keyword>
<dbReference type="CDD" id="cd01309">
    <property type="entry name" value="Met_dep_hydrolase_C"/>
    <property type="match status" value="1"/>
</dbReference>
<sequence length="383" mass="41299">MIAITNAKIITMADKIIEKGSIIIEGSKIKNVGKNIEIYEVEEIIDANNKIVIPGMIDAHTHLGLDEEGLGWEGEDFNETSDPVTPHLRAIDGVNPHELGLAKAYQNGITTVMTGPGSANVIGGQVLVMKTKGNTVDEMVLKSPAGIKAAVGENPKDYYGKQDESPVTRMAVAALLREAFMNTQDYLTEKSVAKKEDESFNRDIRLESIAQVINKEIPLKIHAHRADDIMTALRIACEFDIDITIEHCTEGHKVVDELMATDVSVTLGPSMSAAVKVELKEVSFETPGILASAGVKVALVSDHPVMPIENLPIYAALAVKSGMDEIDALKAITINPAEILGLADRVGSIEVGKDADLVIFDGDPLDIKSNIEDVFINGEKVKD</sequence>
<evidence type="ECO:0000313" key="3">
    <source>
        <dbReference type="Proteomes" id="UP000190625"/>
    </source>
</evidence>
<dbReference type="PANTHER" id="PTHR43135:SF3">
    <property type="entry name" value="ALPHA-D-RIBOSE 1-METHYLPHOSPHONATE 5-TRIPHOSPHATE DIPHOSPHATASE"/>
    <property type="match status" value="1"/>
</dbReference>
<dbReference type="RefSeq" id="WP_078810914.1">
    <property type="nucleotide sequence ID" value="NZ_FUWM01000025.1"/>
</dbReference>
<dbReference type="GO" id="GO:0016810">
    <property type="term" value="F:hydrolase activity, acting on carbon-nitrogen (but not peptide) bonds"/>
    <property type="evidence" value="ECO:0007669"/>
    <property type="project" value="InterPro"/>
</dbReference>
<dbReference type="OrthoDB" id="9802793at2"/>
<organism evidence="2 3">
    <name type="scientific">Selenihalanaerobacter shriftii</name>
    <dbReference type="NCBI Taxonomy" id="142842"/>
    <lineage>
        <taxon>Bacteria</taxon>
        <taxon>Bacillati</taxon>
        <taxon>Bacillota</taxon>
        <taxon>Clostridia</taxon>
        <taxon>Halanaerobiales</taxon>
        <taxon>Halobacteroidaceae</taxon>
        <taxon>Selenihalanaerobacter</taxon>
    </lineage>
</organism>
<dbReference type="SUPFAM" id="SSF51338">
    <property type="entry name" value="Composite domain of metallo-dependent hydrolases"/>
    <property type="match status" value="1"/>
</dbReference>
<dbReference type="InterPro" id="IPR011059">
    <property type="entry name" value="Metal-dep_hydrolase_composite"/>
</dbReference>
<dbReference type="EMBL" id="FUWM01000025">
    <property type="protein sequence ID" value="SKA00409.1"/>
    <property type="molecule type" value="Genomic_DNA"/>
</dbReference>
<dbReference type="Pfam" id="PF01979">
    <property type="entry name" value="Amidohydro_1"/>
    <property type="match status" value="1"/>
</dbReference>
<proteinExistence type="predicted"/>
<dbReference type="STRING" id="142842.SAMN02745118_02487"/>
<dbReference type="AlphaFoldDB" id="A0A1T4Q9K0"/>
<dbReference type="InterPro" id="IPR006680">
    <property type="entry name" value="Amidohydro-rel"/>
</dbReference>